<comment type="caution">
    <text evidence="2">The sequence shown here is derived from an EMBL/GenBank/DDBJ whole genome shotgun (WGS) entry which is preliminary data.</text>
</comment>
<evidence type="ECO:0000313" key="3">
    <source>
        <dbReference type="Proteomes" id="UP001144050"/>
    </source>
</evidence>
<name>A0AAW5ZT36_RALSL</name>
<dbReference type="EMBL" id="JAIVFG010000058">
    <property type="protein sequence ID" value="MDB0573610.1"/>
    <property type="molecule type" value="Genomic_DNA"/>
</dbReference>
<proteinExistence type="predicted"/>
<feature type="domain" description="DUF2345" evidence="1">
    <location>
        <begin position="2"/>
        <end position="48"/>
    </location>
</feature>
<dbReference type="InterPro" id="IPR018769">
    <property type="entry name" value="VgrG2_DUF2345"/>
</dbReference>
<reference evidence="2" key="1">
    <citation type="submission" date="2021-09" db="EMBL/GenBank/DDBJ databases">
        <title>Genomic analysis of Ralstonia spp.</title>
        <authorList>
            <person name="Aburjaile F."/>
            <person name="Ariute J.C."/>
            <person name="Pais A.K.L."/>
            <person name="Albuquerque G.M.R."/>
            <person name="Silva A.M.F."/>
            <person name="Brenig B."/>
            <person name="Azevedo V."/>
            <person name="Matiuzzi M."/>
            <person name="Ramos R."/>
            <person name="Goes-Neto A."/>
            <person name="Soares S."/>
            <person name="Iseppon A.M.B."/>
            <person name="Souza E."/>
            <person name="Gama M."/>
        </authorList>
    </citation>
    <scope>NUCLEOTIDE SEQUENCE</scope>
    <source>
        <strain evidence="2">CCRMRs91</strain>
    </source>
</reference>
<evidence type="ECO:0000259" key="1">
    <source>
        <dbReference type="Pfam" id="PF10106"/>
    </source>
</evidence>
<evidence type="ECO:0000313" key="2">
    <source>
        <dbReference type="EMBL" id="MDB0573610.1"/>
    </source>
</evidence>
<accession>A0AAW5ZT36</accession>
<dbReference type="RefSeq" id="WP_271657260.1">
    <property type="nucleotide sequence ID" value="NZ_JAIVFG010000058.1"/>
</dbReference>
<organism evidence="2 3">
    <name type="scientific">Ralstonia solanacearum</name>
    <name type="common">Pseudomonas solanacearum</name>
    <dbReference type="NCBI Taxonomy" id="305"/>
    <lineage>
        <taxon>Bacteria</taxon>
        <taxon>Pseudomonadati</taxon>
        <taxon>Pseudomonadota</taxon>
        <taxon>Betaproteobacteria</taxon>
        <taxon>Burkholderiales</taxon>
        <taxon>Burkholderiaceae</taxon>
        <taxon>Ralstonia</taxon>
        <taxon>Ralstonia solanacearum species complex</taxon>
    </lineage>
</organism>
<dbReference type="AlphaFoldDB" id="A0AAW5ZT36"/>
<feature type="non-terminal residue" evidence="2">
    <location>
        <position position="1"/>
    </location>
</feature>
<dbReference type="Pfam" id="PF10106">
    <property type="entry name" value="DUF2345"/>
    <property type="match status" value="1"/>
</dbReference>
<dbReference type="Proteomes" id="UP001144050">
    <property type="component" value="Unassembled WGS sequence"/>
</dbReference>
<gene>
    <name evidence="2" type="ORF">LBW59_22945</name>
</gene>
<sequence length="82" mass="8659">LNVDFAAAKRIRLATAEGASITLENGNITVECPGPITYKAAQRTFAGPINSPHPLPVFPQSVCVECLLHAMGKQHAFASKNG</sequence>
<protein>
    <submittedName>
        <fullName evidence="2">DUF2345 domain-containing protein</fullName>
    </submittedName>
</protein>